<evidence type="ECO:0000313" key="11">
    <source>
        <dbReference type="Proteomes" id="UP000199607"/>
    </source>
</evidence>
<dbReference type="InterPro" id="IPR003593">
    <property type="entry name" value="AAA+_ATPase"/>
</dbReference>
<feature type="region of interest" description="Disordered" evidence="8">
    <location>
        <begin position="1"/>
        <end position="24"/>
    </location>
</feature>
<evidence type="ECO:0000256" key="3">
    <source>
        <dbReference type="ARBA" id="ARBA00022475"/>
    </source>
</evidence>
<sequence>MSQTDHVDTSPVDADTEARTSHADPAIRVDGLTYTYPGSDEPAVRDISFDVAEGEIFGFLGPSGAGKSTTQKILVGLLDGYEGSVTVFGTEVADHGGDYYERIGISAEAPNHYLKLTGHENLALFASLYGGETRDPKELLALVGLSDAADQPVRAYSKGMRMRLNLARSLLNDPDLLFLDEPTNGLDPGNARNVKDIVRELRDAGTTVFVTTHDMSVADQLCDRVAFMIDGELPVVDTPKALKVRHGRRRVRVEVRRNGAVETAEFALDGLADDAAFDDLLASGTVETIHTEEATLEDVFLRVTGEELR</sequence>
<comment type="subcellular location">
    <subcellularLocation>
        <location evidence="1">Cell membrane</location>
    </subcellularLocation>
</comment>
<dbReference type="PROSITE" id="PS50893">
    <property type="entry name" value="ABC_TRANSPORTER_2"/>
    <property type="match status" value="1"/>
</dbReference>
<dbReference type="SUPFAM" id="SSF52540">
    <property type="entry name" value="P-loop containing nucleoside triphosphate hydrolases"/>
    <property type="match status" value="1"/>
</dbReference>
<dbReference type="FunFam" id="3.40.50.300:FF:000589">
    <property type="entry name" value="ABC transporter, ATP-binding subunit"/>
    <property type="match status" value="1"/>
</dbReference>
<keyword evidence="11" id="KW-1185">Reference proteome</keyword>
<keyword evidence="5 10" id="KW-0067">ATP-binding</keyword>
<reference evidence="11" key="1">
    <citation type="submission" date="2016-10" db="EMBL/GenBank/DDBJ databases">
        <authorList>
            <person name="Varghese N."/>
            <person name="Submissions S."/>
        </authorList>
    </citation>
    <scope>NUCLEOTIDE SEQUENCE [LARGE SCALE GENOMIC DNA]</scope>
    <source>
        <strain evidence="11">CGMCC 1.7738</strain>
    </source>
</reference>
<feature type="domain" description="ABC transporter" evidence="9">
    <location>
        <begin position="27"/>
        <end position="255"/>
    </location>
</feature>
<evidence type="ECO:0000256" key="7">
    <source>
        <dbReference type="ARBA" id="ARBA00023136"/>
    </source>
</evidence>
<name>A0A1I4I785_9EURY</name>
<dbReference type="Gene3D" id="3.40.50.300">
    <property type="entry name" value="P-loop containing nucleotide triphosphate hydrolases"/>
    <property type="match status" value="1"/>
</dbReference>
<evidence type="ECO:0000256" key="5">
    <source>
        <dbReference type="ARBA" id="ARBA00022840"/>
    </source>
</evidence>
<organism evidence="10 11">
    <name type="scientific">Halogranum rubrum</name>
    <dbReference type="NCBI Taxonomy" id="553466"/>
    <lineage>
        <taxon>Archaea</taxon>
        <taxon>Methanobacteriati</taxon>
        <taxon>Methanobacteriota</taxon>
        <taxon>Stenosarchaea group</taxon>
        <taxon>Halobacteria</taxon>
        <taxon>Halobacteriales</taxon>
        <taxon>Haloferacaceae</taxon>
    </lineage>
</organism>
<dbReference type="InterPro" id="IPR027417">
    <property type="entry name" value="P-loop_NTPase"/>
</dbReference>
<dbReference type="GO" id="GO:0005524">
    <property type="term" value="F:ATP binding"/>
    <property type="evidence" value="ECO:0007669"/>
    <property type="project" value="UniProtKB-KW"/>
</dbReference>
<dbReference type="SMART" id="SM00382">
    <property type="entry name" value="AAA"/>
    <property type="match status" value="1"/>
</dbReference>
<dbReference type="InterPro" id="IPR017871">
    <property type="entry name" value="ABC_transporter-like_CS"/>
</dbReference>
<keyword evidence="2" id="KW-0813">Transport</keyword>
<dbReference type="CDD" id="cd03230">
    <property type="entry name" value="ABC_DR_subfamily_A"/>
    <property type="match status" value="1"/>
</dbReference>
<dbReference type="AlphaFoldDB" id="A0A1I4I785"/>
<evidence type="ECO:0000256" key="4">
    <source>
        <dbReference type="ARBA" id="ARBA00022741"/>
    </source>
</evidence>
<keyword evidence="4" id="KW-0547">Nucleotide-binding</keyword>
<dbReference type="GO" id="GO:0016887">
    <property type="term" value="F:ATP hydrolysis activity"/>
    <property type="evidence" value="ECO:0007669"/>
    <property type="project" value="InterPro"/>
</dbReference>
<dbReference type="PANTHER" id="PTHR42711:SF18">
    <property type="entry name" value="ABC TRANSPORTER, ATP-BINDING PROTEIN"/>
    <property type="match status" value="1"/>
</dbReference>
<gene>
    <name evidence="10" type="ORF">SAMN04487950_4012</name>
</gene>
<dbReference type="EMBL" id="FOTC01000007">
    <property type="protein sequence ID" value="SFL50134.1"/>
    <property type="molecule type" value="Genomic_DNA"/>
</dbReference>
<dbReference type="Proteomes" id="UP000199607">
    <property type="component" value="Unassembled WGS sequence"/>
</dbReference>
<dbReference type="InterPro" id="IPR003439">
    <property type="entry name" value="ABC_transporter-like_ATP-bd"/>
</dbReference>
<evidence type="ECO:0000256" key="8">
    <source>
        <dbReference type="SAM" id="MobiDB-lite"/>
    </source>
</evidence>
<dbReference type="InterPro" id="IPR050763">
    <property type="entry name" value="ABC_transporter_ATP-binding"/>
</dbReference>
<evidence type="ECO:0000313" key="10">
    <source>
        <dbReference type="EMBL" id="SFL50134.1"/>
    </source>
</evidence>
<proteinExistence type="predicted"/>
<protein>
    <submittedName>
        <fullName evidence="10">Fluoroquinolone transport system ATP-binding protein</fullName>
    </submittedName>
</protein>
<keyword evidence="6" id="KW-1278">Translocase</keyword>
<accession>A0A1I4I785</accession>
<keyword evidence="7" id="KW-0472">Membrane</keyword>
<evidence type="ECO:0000256" key="2">
    <source>
        <dbReference type="ARBA" id="ARBA00022448"/>
    </source>
</evidence>
<dbReference type="STRING" id="553466.SAMN04487950_4012"/>
<dbReference type="RefSeq" id="WP_089871811.1">
    <property type="nucleotide sequence ID" value="NZ_FOTC01000007.1"/>
</dbReference>
<dbReference type="Pfam" id="PF00005">
    <property type="entry name" value="ABC_tran"/>
    <property type="match status" value="1"/>
</dbReference>
<evidence type="ECO:0000256" key="6">
    <source>
        <dbReference type="ARBA" id="ARBA00022967"/>
    </source>
</evidence>
<keyword evidence="3" id="KW-1003">Cell membrane</keyword>
<dbReference type="PANTHER" id="PTHR42711">
    <property type="entry name" value="ABC TRANSPORTER ATP-BINDING PROTEIN"/>
    <property type="match status" value="1"/>
</dbReference>
<dbReference type="PROSITE" id="PS00211">
    <property type="entry name" value="ABC_TRANSPORTER_1"/>
    <property type="match status" value="1"/>
</dbReference>
<evidence type="ECO:0000259" key="9">
    <source>
        <dbReference type="PROSITE" id="PS50893"/>
    </source>
</evidence>
<dbReference type="GO" id="GO:0005886">
    <property type="term" value="C:plasma membrane"/>
    <property type="evidence" value="ECO:0007669"/>
    <property type="project" value="UniProtKB-SubCell"/>
</dbReference>
<evidence type="ECO:0000256" key="1">
    <source>
        <dbReference type="ARBA" id="ARBA00004236"/>
    </source>
</evidence>